<comment type="caution">
    <text evidence="4">The sequence shown here is derived from an EMBL/GenBank/DDBJ whole genome shotgun (WGS) entry which is preliminary data.</text>
</comment>
<sequence>MNGGDQVALVTGATSGLGRQTALRLARRGWRVVVHGRDSGRVDRVLREVRREAADGRGEGLVADLSRTDAVHALADRALALPRLDLLVNNAGVATPNSSPRTRRVTDDGLQLEWQVNFLAAFALTLRLTPALHSAGGRVVNVSSVAQGWGRLHWDDLQLEQRFDRMTAYAQSKLALTTFTAAYARRMGGRGVTAVSLHPGMCATKMVRSTFIIAPHRAGYGAENIVRLAEREDAERINGAYFHEKRAVDPNPVSADPAVQRRLWTVGLRQSGVEDRPGGLPEDLFVA</sequence>
<dbReference type="PRINTS" id="PR00081">
    <property type="entry name" value="GDHRDH"/>
</dbReference>
<proteinExistence type="inferred from homology"/>
<dbReference type="PANTHER" id="PTHR43157">
    <property type="entry name" value="PHOSPHATIDYLINOSITOL-GLYCAN BIOSYNTHESIS CLASS F PROTEIN-RELATED"/>
    <property type="match status" value="1"/>
</dbReference>
<comment type="similarity">
    <text evidence="1 3">Belongs to the short-chain dehydrogenases/reductases (SDR) family.</text>
</comment>
<dbReference type="RefSeq" id="WP_122183756.1">
    <property type="nucleotide sequence ID" value="NZ_RFFJ01000049.1"/>
</dbReference>
<evidence type="ECO:0000313" key="5">
    <source>
        <dbReference type="Proteomes" id="UP000278673"/>
    </source>
</evidence>
<dbReference type="Gene3D" id="3.40.50.720">
    <property type="entry name" value="NAD(P)-binding Rossmann-like Domain"/>
    <property type="match status" value="1"/>
</dbReference>
<dbReference type="InterPro" id="IPR002347">
    <property type="entry name" value="SDR_fam"/>
</dbReference>
<keyword evidence="5" id="KW-1185">Reference proteome</keyword>
<organism evidence="4 5">
    <name type="scientific">Streptomyces triticirhizae</name>
    <dbReference type="NCBI Taxonomy" id="2483353"/>
    <lineage>
        <taxon>Bacteria</taxon>
        <taxon>Bacillati</taxon>
        <taxon>Actinomycetota</taxon>
        <taxon>Actinomycetes</taxon>
        <taxon>Kitasatosporales</taxon>
        <taxon>Streptomycetaceae</taxon>
        <taxon>Streptomyces</taxon>
    </lineage>
</organism>
<dbReference type="InterPro" id="IPR036291">
    <property type="entry name" value="NAD(P)-bd_dom_sf"/>
</dbReference>
<name>A0A3M2LUH5_9ACTN</name>
<dbReference type="GO" id="GO:0016491">
    <property type="term" value="F:oxidoreductase activity"/>
    <property type="evidence" value="ECO:0007669"/>
    <property type="project" value="UniProtKB-KW"/>
</dbReference>
<evidence type="ECO:0000256" key="3">
    <source>
        <dbReference type="RuleBase" id="RU000363"/>
    </source>
</evidence>
<dbReference type="PRINTS" id="PR00080">
    <property type="entry name" value="SDRFAMILY"/>
</dbReference>
<dbReference type="AlphaFoldDB" id="A0A3M2LUH5"/>
<evidence type="ECO:0000313" key="4">
    <source>
        <dbReference type="EMBL" id="RMI41134.1"/>
    </source>
</evidence>
<evidence type="ECO:0000256" key="1">
    <source>
        <dbReference type="ARBA" id="ARBA00006484"/>
    </source>
</evidence>
<dbReference type="SUPFAM" id="SSF51735">
    <property type="entry name" value="NAD(P)-binding Rossmann-fold domains"/>
    <property type="match status" value="1"/>
</dbReference>
<dbReference type="InterPro" id="IPR020904">
    <property type="entry name" value="Sc_DH/Rdtase_CS"/>
</dbReference>
<evidence type="ECO:0000256" key="2">
    <source>
        <dbReference type="ARBA" id="ARBA00023002"/>
    </source>
</evidence>
<keyword evidence="2" id="KW-0560">Oxidoreductase</keyword>
<dbReference type="PANTHER" id="PTHR43157:SF31">
    <property type="entry name" value="PHOSPHATIDYLINOSITOL-GLYCAN BIOSYNTHESIS CLASS F PROTEIN"/>
    <property type="match status" value="1"/>
</dbReference>
<reference evidence="4 5" key="1">
    <citation type="submission" date="2018-10" db="EMBL/GenBank/DDBJ databases">
        <title>Isolation, diversity and antifungal activity of actinobacteria from wheat.</title>
        <authorList>
            <person name="Han C."/>
        </authorList>
    </citation>
    <scope>NUCLEOTIDE SEQUENCE [LARGE SCALE GENOMIC DNA]</scope>
    <source>
        <strain evidence="4 5">NEAU-YY642</strain>
    </source>
</reference>
<accession>A0A3M2LUH5</accession>
<dbReference type="PROSITE" id="PS00061">
    <property type="entry name" value="ADH_SHORT"/>
    <property type="match status" value="1"/>
</dbReference>
<dbReference type="Pfam" id="PF00106">
    <property type="entry name" value="adh_short"/>
    <property type="match status" value="1"/>
</dbReference>
<dbReference type="Proteomes" id="UP000278673">
    <property type="component" value="Unassembled WGS sequence"/>
</dbReference>
<gene>
    <name evidence="4" type="ORF">EBN88_11600</name>
</gene>
<protein>
    <submittedName>
        <fullName evidence="4">SDR family NAD(P)-dependent oxidoreductase</fullName>
    </submittedName>
</protein>
<dbReference type="EMBL" id="RFFJ01000049">
    <property type="protein sequence ID" value="RMI41134.1"/>
    <property type="molecule type" value="Genomic_DNA"/>
</dbReference>